<protein>
    <submittedName>
        <fullName evidence="12">Cytochrome c</fullName>
    </submittedName>
</protein>
<dbReference type="GO" id="GO:0016020">
    <property type="term" value="C:membrane"/>
    <property type="evidence" value="ECO:0007669"/>
    <property type="project" value="UniProtKB-SubCell"/>
</dbReference>
<feature type="binding site" description="covalent" evidence="8">
    <location>
        <position position="53"/>
    </location>
    <ligand>
        <name>heme c</name>
        <dbReference type="ChEBI" id="CHEBI:61717"/>
    </ligand>
</feature>
<proteinExistence type="predicted"/>
<evidence type="ECO:0000313" key="13">
    <source>
        <dbReference type="Proteomes" id="UP000630149"/>
    </source>
</evidence>
<gene>
    <name evidence="12" type="ORF">GCM10007966_09650</name>
</gene>
<dbReference type="GO" id="GO:0020037">
    <property type="term" value="F:heme binding"/>
    <property type="evidence" value="ECO:0007669"/>
    <property type="project" value="InterPro"/>
</dbReference>
<keyword evidence="6 8" id="KW-0408">Iron</keyword>
<comment type="cofactor">
    <cofactor evidence="8">
        <name>heme c</name>
        <dbReference type="ChEBI" id="CHEBI:61717"/>
    </cofactor>
    <text evidence="8">Binds 1 heme c group covalently per subunit.</text>
</comment>
<dbReference type="InterPro" id="IPR002326">
    <property type="entry name" value="Cyt_c1"/>
</dbReference>
<reference evidence="12" key="2">
    <citation type="submission" date="2020-09" db="EMBL/GenBank/DDBJ databases">
        <authorList>
            <person name="Sun Q."/>
            <person name="Ohkuma M."/>
        </authorList>
    </citation>
    <scope>NUCLEOTIDE SEQUENCE</scope>
    <source>
        <strain evidence="12">JCM 13919</strain>
    </source>
</reference>
<name>A0A917JTE6_9GAMM</name>
<evidence type="ECO:0000256" key="8">
    <source>
        <dbReference type="PIRSR" id="PIRSR602326-1"/>
    </source>
</evidence>
<feature type="binding site" description="covalent" evidence="8">
    <location>
        <position position="52"/>
    </location>
    <ligand>
        <name>heme c</name>
        <dbReference type="ChEBI" id="CHEBI:61717"/>
    </ligand>
</feature>
<evidence type="ECO:0000256" key="1">
    <source>
        <dbReference type="ARBA" id="ARBA00004370"/>
    </source>
</evidence>
<sequence>MKKILLLIALAVNSIAHAADAEIDWHEVKINLSNQASLQRGAKYFMNYCSGCHSLKYLRYSQMAKGLGLITFDGSIAKDLLMNNLVFTKATVYDPIEIAMPREDAEQWFGRMPPDLTLSAREKGANWIYTYLKSFYKDESRPFGSNNRLVPDVSMPNILAPLQGEVIALNPDQSNDPSHLKLALVEQGIMTQQQFDSMLQDLVNFLVYAAEPNLLKRYTIGSVVIAFLIILAVFAYLLKRVYWKKIH</sequence>
<keyword evidence="5 9" id="KW-1133">Transmembrane helix</keyword>
<evidence type="ECO:0000256" key="7">
    <source>
        <dbReference type="ARBA" id="ARBA00023136"/>
    </source>
</evidence>
<evidence type="ECO:0000256" key="3">
    <source>
        <dbReference type="ARBA" id="ARBA00022692"/>
    </source>
</evidence>
<organism evidence="12 13">
    <name type="scientific">Legionella impletisoli</name>
    <dbReference type="NCBI Taxonomy" id="343510"/>
    <lineage>
        <taxon>Bacteria</taxon>
        <taxon>Pseudomonadati</taxon>
        <taxon>Pseudomonadota</taxon>
        <taxon>Gammaproteobacteria</taxon>
        <taxon>Legionellales</taxon>
        <taxon>Legionellaceae</taxon>
        <taxon>Legionella</taxon>
    </lineage>
</organism>
<keyword evidence="7 9" id="KW-0472">Membrane</keyword>
<evidence type="ECO:0000313" key="12">
    <source>
        <dbReference type="EMBL" id="GGI83131.1"/>
    </source>
</evidence>
<dbReference type="SUPFAM" id="SSF46626">
    <property type="entry name" value="Cytochrome c"/>
    <property type="match status" value="1"/>
</dbReference>
<dbReference type="AlphaFoldDB" id="A0A917JTE6"/>
<feature type="binding site" description="covalent" evidence="8">
    <location>
        <position position="49"/>
    </location>
    <ligand>
        <name>heme c</name>
        <dbReference type="ChEBI" id="CHEBI:61717"/>
    </ligand>
</feature>
<evidence type="ECO:0000259" key="11">
    <source>
        <dbReference type="PROSITE" id="PS51007"/>
    </source>
</evidence>
<dbReference type="Gene3D" id="1.10.760.10">
    <property type="entry name" value="Cytochrome c-like domain"/>
    <property type="match status" value="1"/>
</dbReference>
<comment type="subcellular location">
    <subcellularLocation>
        <location evidence="1">Membrane</location>
    </subcellularLocation>
</comment>
<evidence type="ECO:0000256" key="4">
    <source>
        <dbReference type="ARBA" id="ARBA00022723"/>
    </source>
</evidence>
<dbReference type="PANTHER" id="PTHR10266">
    <property type="entry name" value="CYTOCHROME C1"/>
    <property type="match status" value="1"/>
</dbReference>
<dbReference type="RefSeq" id="WP_131776111.1">
    <property type="nucleotide sequence ID" value="NZ_BMOB01000003.1"/>
</dbReference>
<keyword evidence="10" id="KW-0732">Signal</keyword>
<feature type="domain" description="Cytochrome c" evidence="11">
    <location>
        <begin position="36"/>
        <end position="136"/>
    </location>
</feature>
<reference evidence="12" key="1">
    <citation type="journal article" date="2014" name="Int. J. Syst. Evol. Microbiol.">
        <title>Complete genome sequence of Corynebacterium casei LMG S-19264T (=DSM 44701T), isolated from a smear-ripened cheese.</title>
        <authorList>
            <consortium name="US DOE Joint Genome Institute (JGI-PGF)"/>
            <person name="Walter F."/>
            <person name="Albersmeier A."/>
            <person name="Kalinowski J."/>
            <person name="Ruckert C."/>
        </authorList>
    </citation>
    <scope>NUCLEOTIDE SEQUENCE</scope>
    <source>
        <strain evidence="12">JCM 13919</strain>
    </source>
</reference>
<dbReference type="Pfam" id="PF02167">
    <property type="entry name" value="Cytochrom_C1"/>
    <property type="match status" value="1"/>
</dbReference>
<evidence type="ECO:0000256" key="10">
    <source>
        <dbReference type="SAM" id="SignalP"/>
    </source>
</evidence>
<dbReference type="InterPro" id="IPR009056">
    <property type="entry name" value="Cyt_c-like_dom"/>
</dbReference>
<dbReference type="PROSITE" id="PS51007">
    <property type="entry name" value="CYTC"/>
    <property type="match status" value="1"/>
</dbReference>
<keyword evidence="2 8" id="KW-0349">Heme</keyword>
<evidence type="ECO:0000256" key="6">
    <source>
        <dbReference type="ARBA" id="ARBA00023004"/>
    </source>
</evidence>
<dbReference type="GO" id="GO:0009055">
    <property type="term" value="F:electron transfer activity"/>
    <property type="evidence" value="ECO:0007669"/>
    <property type="project" value="InterPro"/>
</dbReference>
<feature type="chain" id="PRO_5037019390" evidence="10">
    <location>
        <begin position="19"/>
        <end position="247"/>
    </location>
</feature>
<keyword evidence="13" id="KW-1185">Reference proteome</keyword>
<evidence type="ECO:0000256" key="9">
    <source>
        <dbReference type="SAM" id="Phobius"/>
    </source>
</evidence>
<dbReference type="EMBL" id="BMOB01000003">
    <property type="protein sequence ID" value="GGI83131.1"/>
    <property type="molecule type" value="Genomic_DNA"/>
</dbReference>
<feature type="transmembrane region" description="Helical" evidence="9">
    <location>
        <begin position="218"/>
        <end position="238"/>
    </location>
</feature>
<dbReference type="OrthoDB" id="9798864at2"/>
<keyword evidence="3 9" id="KW-0812">Transmembrane</keyword>
<dbReference type="InterPro" id="IPR036909">
    <property type="entry name" value="Cyt_c-like_dom_sf"/>
</dbReference>
<evidence type="ECO:0000256" key="2">
    <source>
        <dbReference type="ARBA" id="ARBA00022617"/>
    </source>
</evidence>
<comment type="caution">
    <text evidence="12">The sequence shown here is derived from an EMBL/GenBank/DDBJ whole genome shotgun (WGS) entry which is preliminary data.</text>
</comment>
<dbReference type="GO" id="GO:0046872">
    <property type="term" value="F:metal ion binding"/>
    <property type="evidence" value="ECO:0007669"/>
    <property type="project" value="UniProtKB-KW"/>
</dbReference>
<accession>A0A917JTE6</accession>
<keyword evidence="4 8" id="KW-0479">Metal-binding</keyword>
<dbReference type="Proteomes" id="UP000630149">
    <property type="component" value="Unassembled WGS sequence"/>
</dbReference>
<dbReference type="PANTHER" id="PTHR10266:SF3">
    <property type="entry name" value="CYTOCHROME C1, HEME PROTEIN, MITOCHONDRIAL"/>
    <property type="match status" value="1"/>
</dbReference>
<evidence type="ECO:0000256" key="5">
    <source>
        <dbReference type="ARBA" id="ARBA00022989"/>
    </source>
</evidence>
<feature type="signal peptide" evidence="10">
    <location>
        <begin position="1"/>
        <end position="18"/>
    </location>
</feature>